<name>H7EKG5_9SPIR</name>
<dbReference type="AlphaFoldDB" id="H7EKG5"/>
<dbReference type="STRING" id="907348.TresaDRAFT_1622"/>
<accession>H7EKG5</accession>
<protein>
    <submittedName>
        <fullName evidence="1">Uncharacterized protein</fullName>
    </submittedName>
</protein>
<dbReference type="PATRIC" id="fig|907348.3.peg.1381"/>
<organism evidence="1 2">
    <name type="scientific">Treponema saccharophilum DSM 2985</name>
    <dbReference type="NCBI Taxonomy" id="907348"/>
    <lineage>
        <taxon>Bacteria</taxon>
        <taxon>Pseudomonadati</taxon>
        <taxon>Spirochaetota</taxon>
        <taxon>Spirochaetia</taxon>
        <taxon>Spirochaetales</taxon>
        <taxon>Treponemataceae</taxon>
        <taxon>Treponema</taxon>
    </lineage>
</organism>
<sequence length="179" mass="20227">MCPKEFAMIMKDALDEFENWYAESCSNKEADKESLQEAYTHAHLGIVARLQKMMGDGFSEDDDEKIPDGEAFESFIEKAFMRKVQEYATDIAMQPIMLSLEQHNELAMKQIRTILSAYSGKVIESDEDDDGIVGEEMEARHKVFDGTLSAIGFVKGGTLKKKAVADTFRALADFYEKEL</sequence>
<evidence type="ECO:0000313" key="2">
    <source>
        <dbReference type="Proteomes" id="UP000003571"/>
    </source>
</evidence>
<dbReference type="EMBL" id="AGRW01000045">
    <property type="protein sequence ID" value="EIC01870.1"/>
    <property type="molecule type" value="Genomic_DNA"/>
</dbReference>
<dbReference type="RefSeq" id="WP_002704087.1">
    <property type="nucleotide sequence ID" value="NZ_AGRW01000045.1"/>
</dbReference>
<reference evidence="1 2" key="1">
    <citation type="submission" date="2011-09" db="EMBL/GenBank/DDBJ databases">
        <title>The draft genome of Treponema saccharophilum DSM 2985.</title>
        <authorList>
            <consortium name="US DOE Joint Genome Institute (JGI-PGF)"/>
            <person name="Lucas S."/>
            <person name="Copeland A."/>
            <person name="Lapidus A."/>
            <person name="Glavina del Rio T."/>
            <person name="Dalin E."/>
            <person name="Tice H."/>
            <person name="Bruce D."/>
            <person name="Goodwin L."/>
            <person name="Pitluck S."/>
            <person name="Peters L."/>
            <person name="Kyrpides N."/>
            <person name="Mavromatis K."/>
            <person name="Ivanova N."/>
            <person name="Markowitz V."/>
            <person name="Cheng J.-F."/>
            <person name="Hugenholtz P."/>
            <person name="Woyke T."/>
            <person name="Wu D."/>
            <person name="Gronow S."/>
            <person name="Wellnitz S."/>
            <person name="Brambilla E."/>
            <person name="Klenk H.-P."/>
            <person name="Eisen J.A."/>
        </authorList>
    </citation>
    <scope>NUCLEOTIDE SEQUENCE [LARGE SCALE GENOMIC DNA]</scope>
    <source>
        <strain evidence="1 2">DSM 2985</strain>
    </source>
</reference>
<evidence type="ECO:0000313" key="1">
    <source>
        <dbReference type="EMBL" id="EIC01870.1"/>
    </source>
</evidence>
<comment type="caution">
    <text evidence="1">The sequence shown here is derived from an EMBL/GenBank/DDBJ whole genome shotgun (WGS) entry which is preliminary data.</text>
</comment>
<proteinExistence type="predicted"/>
<dbReference type="Proteomes" id="UP000003571">
    <property type="component" value="Unassembled WGS sequence"/>
</dbReference>
<keyword evidence="2" id="KW-1185">Reference proteome</keyword>
<gene>
    <name evidence="1" type="ORF">TresaDRAFT_1622</name>
</gene>